<evidence type="ECO:0000313" key="4">
    <source>
        <dbReference type="EMBL" id="MBF1273346.1"/>
    </source>
</evidence>
<dbReference type="EMBL" id="JABZRA010000128">
    <property type="protein sequence ID" value="MBF1273346.1"/>
    <property type="molecule type" value="Genomic_DNA"/>
</dbReference>
<feature type="chain" id="PRO_5031205853" evidence="1">
    <location>
        <begin position="26"/>
        <end position="144"/>
    </location>
</feature>
<dbReference type="InterPro" id="IPR014044">
    <property type="entry name" value="CAP_dom"/>
</dbReference>
<evidence type="ECO:0000313" key="3">
    <source>
        <dbReference type="EMBL" id="MBB6040653.1"/>
    </source>
</evidence>
<dbReference type="Proteomes" id="UP000780721">
    <property type="component" value="Unassembled WGS sequence"/>
</dbReference>
<dbReference type="Proteomes" id="UP000522163">
    <property type="component" value="Unassembled WGS sequence"/>
</dbReference>
<dbReference type="PANTHER" id="PTHR31157:SF1">
    <property type="entry name" value="SCP DOMAIN-CONTAINING PROTEIN"/>
    <property type="match status" value="1"/>
</dbReference>
<evidence type="ECO:0000256" key="1">
    <source>
        <dbReference type="SAM" id="SignalP"/>
    </source>
</evidence>
<dbReference type="EMBL" id="JACHHH010000002">
    <property type="protein sequence ID" value="MBB6040653.1"/>
    <property type="molecule type" value="Genomic_DNA"/>
</dbReference>
<accession>A0A7W9W1P2</accession>
<dbReference type="GeneID" id="85014174"/>
<feature type="signal peptide" evidence="1">
    <location>
        <begin position="1"/>
        <end position="25"/>
    </location>
</feature>
<dbReference type="Gene3D" id="3.40.33.10">
    <property type="entry name" value="CAP"/>
    <property type="match status" value="1"/>
</dbReference>
<protein>
    <submittedName>
        <fullName evidence="4">CAP domain-containing protein</fullName>
    </submittedName>
</protein>
<dbReference type="AlphaFoldDB" id="A0A7W9W1P2"/>
<comment type="caution">
    <text evidence="3">The sequence shown here is derived from an EMBL/GenBank/DDBJ whole genome shotgun (WGS) entry which is preliminary data.</text>
</comment>
<sequence length="144" mass="15952">MKKLVIKLVVLTALFTAFFAMTAFAAKGDAKAAFTKVNEIRVANGLQPLTWNFQIENAAKVRATEIVRSFSHTRPDGSAWYTADPSVLYGENLAQYFDGADEVVVAWMNSPAHRANILKPEFKSGAIYTVEVNGEVYWAQEFGI</sequence>
<gene>
    <name evidence="3" type="ORF">HNQ46_000616</name>
    <name evidence="4" type="ORF">HXM90_08035</name>
    <name evidence="5" type="ORF">HXM91_08050</name>
</gene>
<evidence type="ECO:0000313" key="5">
    <source>
        <dbReference type="EMBL" id="MBF1305782.1"/>
    </source>
</evidence>
<dbReference type="Pfam" id="PF00188">
    <property type="entry name" value="CAP"/>
    <property type="match status" value="1"/>
</dbReference>
<reference evidence="3 6" key="2">
    <citation type="submission" date="2020-08" db="EMBL/GenBank/DDBJ databases">
        <title>Genomic Encyclopedia of Type Strains, Phase IV (KMG-IV): sequencing the most valuable type-strain genomes for metagenomic binning, comparative biology and taxonomic classification.</title>
        <authorList>
            <person name="Goeker M."/>
        </authorList>
    </citation>
    <scope>NUCLEOTIDE SEQUENCE [LARGE SCALE GENOMIC DNA]</scope>
    <source>
        <strain evidence="3 6">DSM 17245</strain>
    </source>
</reference>
<dbReference type="CDD" id="cd05379">
    <property type="entry name" value="CAP_bacterial"/>
    <property type="match status" value="1"/>
</dbReference>
<dbReference type="SUPFAM" id="SSF55797">
    <property type="entry name" value="PR-1-like"/>
    <property type="match status" value="1"/>
</dbReference>
<dbReference type="InterPro" id="IPR035940">
    <property type="entry name" value="CAP_sf"/>
</dbReference>
<dbReference type="PANTHER" id="PTHR31157">
    <property type="entry name" value="SCP DOMAIN-CONTAINING PROTEIN"/>
    <property type="match status" value="1"/>
</dbReference>
<feature type="domain" description="SCP" evidence="2">
    <location>
        <begin position="36"/>
        <end position="142"/>
    </location>
</feature>
<evidence type="ECO:0000313" key="6">
    <source>
        <dbReference type="Proteomes" id="UP000522163"/>
    </source>
</evidence>
<organism evidence="3 6">
    <name type="scientific">Oribacterium sinus</name>
    <dbReference type="NCBI Taxonomy" id="237576"/>
    <lineage>
        <taxon>Bacteria</taxon>
        <taxon>Bacillati</taxon>
        <taxon>Bacillota</taxon>
        <taxon>Clostridia</taxon>
        <taxon>Lachnospirales</taxon>
        <taxon>Lachnospiraceae</taxon>
        <taxon>Oribacterium</taxon>
    </lineage>
</organism>
<name>A0A7W9W1P2_9FIRM</name>
<evidence type="ECO:0000259" key="2">
    <source>
        <dbReference type="Pfam" id="PF00188"/>
    </source>
</evidence>
<reference evidence="4" key="1">
    <citation type="submission" date="2020-04" db="EMBL/GenBank/DDBJ databases">
        <title>Deep metagenomics examines the oral microbiome during advanced dental caries in children, revealing novel taxa and co-occurrences with host molecules.</title>
        <authorList>
            <person name="Baker J.L."/>
            <person name="Morton J.T."/>
            <person name="Dinis M."/>
            <person name="Alvarez R."/>
            <person name="Tran N.C."/>
            <person name="Knight R."/>
            <person name="Edlund A."/>
        </authorList>
    </citation>
    <scope>NUCLEOTIDE SEQUENCE</scope>
    <source>
        <strain evidence="4">JCVI_38_bin.19</strain>
        <strain evidence="5">JCVI_48_bin.5</strain>
    </source>
</reference>
<keyword evidence="1" id="KW-0732">Signal</keyword>
<proteinExistence type="predicted"/>
<dbReference type="Proteomes" id="UP000775770">
    <property type="component" value="Unassembled WGS sequence"/>
</dbReference>
<dbReference type="RefSeq" id="WP_007156896.1">
    <property type="nucleotide sequence ID" value="NZ_CAUQIH010000014.1"/>
</dbReference>
<dbReference type="EMBL" id="JABZRB010000265">
    <property type="protein sequence ID" value="MBF1305782.1"/>
    <property type="molecule type" value="Genomic_DNA"/>
</dbReference>